<keyword evidence="4" id="KW-0547">Nucleotide-binding</keyword>
<protein>
    <recommendedName>
        <fullName evidence="6">Disease resistance N-terminal domain-containing protein</fullName>
    </recommendedName>
</protein>
<dbReference type="GO" id="GO:0000166">
    <property type="term" value="F:nucleotide binding"/>
    <property type="evidence" value="ECO:0007669"/>
    <property type="project" value="UniProtKB-KW"/>
</dbReference>
<evidence type="ECO:0000256" key="5">
    <source>
        <dbReference type="ARBA" id="ARBA00022821"/>
    </source>
</evidence>
<feature type="domain" description="Disease resistance N-terminal" evidence="6">
    <location>
        <begin position="32"/>
        <end position="103"/>
    </location>
</feature>
<accession>A0A453MJM8</accession>
<evidence type="ECO:0000313" key="8">
    <source>
        <dbReference type="Proteomes" id="UP000015105"/>
    </source>
</evidence>
<evidence type="ECO:0000313" key="7">
    <source>
        <dbReference type="EnsemblPlants" id="AET5Gv21211900.1"/>
    </source>
</evidence>
<name>A0A453MJM8_AEGTS</name>
<evidence type="ECO:0000256" key="3">
    <source>
        <dbReference type="ARBA" id="ARBA00022737"/>
    </source>
</evidence>
<reference evidence="7" key="5">
    <citation type="journal article" date="2021" name="G3 (Bethesda)">
        <title>Aegilops tauschii genome assembly Aet v5.0 features greater sequence contiguity and improved annotation.</title>
        <authorList>
            <person name="Wang L."/>
            <person name="Zhu T."/>
            <person name="Rodriguez J.C."/>
            <person name="Deal K.R."/>
            <person name="Dubcovsky J."/>
            <person name="McGuire P.E."/>
            <person name="Lux T."/>
            <person name="Spannagl M."/>
            <person name="Mayer K.F.X."/>
            <person name="Baldrich P."/>
            <person name="Meyers B.C."/>
            <person name="Huo N."/>
            <person name="Gu Y.Q."/>
            <person name="Zhou H."/>
            <person name="Devos K.M."/>
            <person name="Bennetzen J.L."/>
            <person name="Unver T."/>
            <person name="Budak H."/>
            <person name="Gulick P.J."/>
            <person name="Galiba G."/>
            <person name="Kalapos B."/>
            <person name="Nelson D.R."/>
            <person name="Li P."/>
            <person name="You F.M."/>
            <person name="Luo M.C."/>
            <person name="Dvorak J."/>
        </authorList>
    </citation>
    <scope>NUCLEOTIDE SEQUENCE [LARGE SCALE GENOMIC DNA]</scope>
    <source>
        <strain evidence="7">cv. AL8/78</strain>
    </source>
</reference>
<keyword evidence="2" id="KW-0433">Leucine-rich repeat</keyword>
<dbReference type="GO" id="GO:0006952">
    <property type="term" value="P:defense response"/>
    <property type="evidence" value="ECO:0007669"/>
    <property type="project" value="UniProtKB-KW"/>
</dbReference>
<dbReference type="InterPro" id="IPR041118">
    <property type="entry name" value="Rx_N"/>
</dbReference>
<dbReference type="Gramene" id="AET5Gv21211900.1">
    <property type="protein sequence ID" value="AET5Gv21211900.1"/>
    <property type="gene ID" value="AET5Gv21211900"/>
</dbReference>
<keyword evidence="5" id="KW-0611">Plant defense</keyword>
<evidence type="ECO:0000256" key="2">
    <source>
        <dbReference type="ARBA" id="ARBA00022614"/>
    </source>
</evidence>
<reference evidence="8" key="1">
    <citation type="journal article" date="2014" name="Science">
        <title>Ancient hybridizations among the ancestral genomes of bread wheat.</title>
        <authorList>
            <consortium name="International Wheat Genome Sequencing Consortium,"/>
            <person name="Marcussen T."/>
            <person name="Sandve S.R."/>
            <person name="Heier L."/>
            <person name="Spannagl M."/>
            <person name="Pfeifer M."/>
            <person name="Jakobsen K.S."/>
            <person name="Wulff B.B."/>
            <person name="Steuernagel B."/>
            <person name="Mayer K.F."/>
            <person name="Olsen O.A."/>
        </authorList>
    </citation>
    <scope>NUCLEOTIDE SEQUENCE [LARGE SCALE GENOMIC DNA]</scope>
    <source>
        <strain evidence="8">cv. AL8/78</strain>
    </source>
</reference>
<dbReference type="AlphaFoldDB" id="A0A453MJM8"/>
<proteinExistence type="inferred from homology"/>
<dbReference type="Gene3D" id="1.20.5.4130">
    <property type="match status" value="1"/>
</dbReference>
<reference evidence="8" key="2">
    <citation type="journal article" date="2017" name="Nat. Plants">
        <title>The Aegilops tauschii genome reveals multiple impacts of transposons.</title>
        <authorList>
            <person name="Zhao G."/>
            <person name="Zou C."/>
            <person name="Li K."/>
            <person name="Wang K."/>
            <person name="Li T."/>
            <person name="Gao L."/>
            <person name="Zhang X."/>
            <person name="Wang H."/>
            <person name="Yang Z."/>
            <person name="Liu X."/>
            <person name="Jiang W."/>
            <person name="Mao L."/>
            <person name="Kong X."/>
            <person name="Jiao Y."/>
            <person name="Jia J."/>
        </authorList>
    </citation>
    <scope>NUCLEOTIDE SEQUENCE [LARGE SCALE GENOMIC DNA]</scope>
    <source>
        <strain evidence="8">cv. AL8/78</strain>
    </source>
</reference>
<dbReference type="Pfam" id="PF18052">
    <property type="entry name" value="Rx_N"/>
    <property type="match status" value="1"/>
</dbReference>
<organism evidence="7 8">
    <name type="scientific">Aegilops tauschii subsp. strangulata</name>
    <name type="common">Goatgrass</name>
    <dbReference type="NCBI Taxonomy" id="200361"/>
    <lineage>
        <taxon>Eukaryota</taxon>
        <taxon>Viridiplantae</taxon>
        <taxon>Streptophyta</taxon>
        <taxon>Embryophyta</taxon>
        <taxon>Tracheophyta</taxon>
        <taxon>Spermatophyta</taxon>
        <taxon>Magnoliopsida</taxon>
        <taxon>Liliopsida</taxon>
        <taxon>Poales</taxon>
        <taxon>Poaceae</taxon>
        <taxon>BOP clade</taxon>
        <taxon>Pooideae</taxon>
        <taxon>Triticodae</taxon>
        <taxon>Triticeae</taxon>
        <taxon>Triticinae</taxon>
        <taxon>Aegilops</taxon>
    </lineage>
</organism>
<keyword evidence="3" id="KW-0677">Repeat</keyword>
<evidence type="ECO:0000256" key="4">
    <source>
        <dbReference type="ARBA" id="ARBA00022741"/>
    </source>
</evidence>
<keyword evidence="8" id="KW-1185">Reference proteome</keyword>
<comment type="similarity">
    <text evidence="1">Belongs to the disease resistance NB-LRR family.</text>
</comment>
<dbReference type="PANTHER" id="PTHR19338:SF49">
    <property type="entry name" value="RX N-TERMINAL DOMAIN-CONTAINING PROTEIN"/>
    <property type="match status" value="1"/>
</dbReference>
<sequence>QAPTRETSIIASRGHPSIHPSMEAVVSASHGVMGPLLGKLADLLAGKYGRIRGVRGEILSLQAELTSMHAALKNYTMLEDPDVQVKAWISLLRELAYDTEDTMLENCKASCGPPVI</sequence>
<dbReference type="InterPro" id="IPR038005">
    <property type="entry name" value="RX-like_CC"/>
</dbReference>
<dbReference type="STRING" id="200361.A0A453MJM8"/>
<dbReference type="PANTHER" id="PTHR19338">
    <property type="entry name" value="TRANSLOCASE OF INNER MITOCHONDRIAL MEMBRANE 13 HOMOLOG"/>
    <property type="match status" value="1"/>
</dbReference>
<dbReference type="EnsemblPlants" id="AET5Gv21211900.1">
    <property type="protein sequence ID" value="AET5Gv21211900.1"/>
    <property type="gene ID" value="AET5Gv21211900"/>
</dbReference>
<reference evidence="7" key="4">
    <citation type="submission" date="2019-03" db="UniProtKB">
        <authorList>
            <consortium name="EnsemblPlants"/>
        </authorList>
    </citation>
    <scope>IDENTIFICATION</scope>
</reference>
<evidence type="ECO:0000256" key="1">
    <source>
        <dbReference type="ARBA" id="ARBA00008894"/>
    </source>
</evidence>
<reference evidence="7" key="3">
    <citation type="journal article" date="2017" name="Nature">
        <title>Genome sequence of the progenitor of the wheat D genome Aegilops tauschii.</title>
        <authorList>
            <person name="Luo M.C."/>
            <person name="Gu Y.Q."/>
            <person name="Puiu D."/>
            <person name="Wang H."/>
            <person name="Twardziok S.O."/>
            <person name="Deal K.R."/>
            <person name="Huo N."/>
            <person name="Zhu T."/>
            <person name="Wang L."/>
            <person name="Wang Y."/>
            <person name="McGuire P.E."/>
            <person name="Liu S."/>
            <person name="Long H."/>
            <person name="Ramasamy R.K."/>
            <person name="Rodriguez J.C."/>
            <person name="Van S.L."/>
            <person name="Yuan L."/>
            <person name="Wang Z."/>
            <person name="Xia Z."/>
            <person name="Xiao L."/>
            <person name="Anderson O.D."/>
            <person name="Ouyang S."/>
            <person name="Liang Y."/>
            <person name="Zimin A.V."/>
            <person name="Pertea G."/>
            <person name="Qi P."/>
            <person name="Bennetzen J.L."/>
            <person name="Dai X."/>
            <person name="Dawson M.W."/>
            <person name="Muller H.G."/>
            <person name="Kugler K."/>
            <person name="Rivarola-Duarte L."/>
            <person name="Spannagl M."/>
            <person name="Mayer K.F.X."/>
            <person name="Lu F.H."/>
            <person name="Bevan M.W."/>
            <person name="Leroy P."/>
            <person name="Li P."/>
            <person name="You F.M."/>
            <person name="Sun Q."/>
            <person name="Liu Z."/>
            <person name="Lyons E."/>
            <person name="Wicker T."/>
            <person name="Salzberg S.L."/>
            <person name="Devos K.M."/>
            <person name="Dvorak J."/>
        </authorList>
    </citation>
    <scope>NUCLEOTIDE SEQUENCE [LARGE SCALE GENOMIC DNA]</scope>
    <source>
        <strain evidence="7">cv. AL8/78</strain>
    </source>
</reference>
<dbReference type="Proteomes" id="UP000015105">
    <property type="component" value="Chromosome 5D"/>
</dbReference>
<evidence type="ECO:0000259" key="6">
    <source>
        <dbReference type="Pfam" id="PF18052"/>
    </source>
</evidence>
<dbReference type="CDD" id="cd14798">
    <property type="entry name" value="RX-CC_like"/>
    <property type="match status" value="1"/>
</dbReference>